<evidence type="ECO:0000256" key="2">
    <source>
        <dbReference type="ARBA" id="ARBA00004123"/>
    </source>
</evidence>
<dbReference type="Pfam" id="PF13359">
    <property type="entry name" value="DDE_Tnp_4"/>
    <property type="match status" value="1"/>
</dbReference>
<evidence type="ECO:0000256" key="7">
    <source>
        <dbReference type="ARBA" id="ARBA00023242"/>
    </source>
</evidence>
<feature type="domain" description="DDE Tnp4" evidence="9">
    <location>
        <begin position="93"/>
        <end position="174"/>
    </location>
</feature>
<evidence type="ECO:0000256" key="1">
    <source>
        <dbReference type="ARBA" id="ARBA00001968"/>
    </source>
</evidence>
<dbReference type="PANTHER" id="PTHR22930">
    <property type="match status" value="1"/>
</dbReference>
<comment type="similarity">
    <text evidence="3">Belongs to the HARBI1 family.</text>
</comment>
<dbReference type="Pfam" id="PF26138">
    <property type="entry name" value="DUF8040"/>
    <property type="match status" value="1"/>
</dbReference>
<comment type="subcellular location">
    <subcellularLocation>
        <location evidence="2">Nucleus</location>
    </subcellularLocation>
</comment>
<evidence type="ECO:0000256" key="6">
    <source>
        <dbReference type="ARBA" id="ARBA00022801"/>
    </source>
</evidence>
<keyword evidence="12" id="KW-1185">Reference proteome</keyword>
<evidence type="ECO:0000313" key="11">
    <source>
        <dbReference type="EnsemblPlants" id="AUR62036722-RA:cds"/>
    </source>
</evidence>
<dbReference type="Gramene" id="AUR62036722-RA">
    <property type="protein sequence ID" value="AUR62036722-RA:cds"/>
    <property type="gene ID" value="AUR62036722"/>
</dbReference>
<dbReference type="Proteomes" id="UP000596660">
    <property type="component" value="Unplaced"/>
</dbReference>
<organism evidence="11 12">
    <name type="scientific">Chenopodium quinoa</name>
    <name type="common">Quinoa</name>
    <dbReference type="NCBI Taxonomy" id="63459"/>
    <lineage>
        <taxon>Eukaryota</taxon>
        <taxon>Viridiplantae</taxon>
        <taxon>Streptophyta</taxon>
        <taxon>Embryophyta</taxon>
        <taxon>Tracheophyta</taxon>
        <taxon>Spermatophyta</taxon>
        <taxon>Magnoliopsida</taxon>
        <taxon>eudicotyledons</taxon>
        <taxon>Gunneridae</taxon>
        <taxon>Pentapetalae</taxon>
        <taxon>Caryophyllales</taxon>
        <taxon>Chenopodiaceae</taxon>
        <taxon>Chenopodioideae</taxon>
        <taxon>Atripliceae</taxon>
        <taxon>Chenopodium</taxon>
    </lineage>
</organism>
<evidence type="ECO:0008006" key="13">
    <source>
        <dbReference type="Google" id="ProtNLM"/>
    </source>
</evidence>
<feature type="domain" description="DUF8040" evidence="10">
    <location>
        <begin position="2"/>
        <end position="54"/>
    </location>
</feature>
<evidence type="ECO:0000256" key="3">
    <source>
        <dbReference type="ARBA" id="ARBA00006958"/>
    </source>
</evidence>
<evidence type="ECO:0000259" key="10">
    <source>
        <dbReference type="Pfam" id="PF26138"/>
    </source>
</evidence>
<evidence type="ECO:0000313" key="12">
    <source>
        <dbReference type="Proteomes" id="UP000596660"/>
    </source>
</evidence>
<keyword evidence="7" id="KW-0539">Nucleus</keyword>
<evidence type="ECO:0000259" key="9">
    <source>
        <dbReference type="Pfam" id="PF13359"/>
    </source>
</evidence>
<dbReference type="PANTHER" id="PTHR22930:SF221">
    <property type="entry name" value="NUCLEASE HARBI1"/>
    <property type="match status" value="1"/>
</dbReference>
<keyword evidence="6" id="KW-0378">Hydrolase</keyword>
<dbReference type="InterPro" id="IPR045249">
    <property type="entry name" value="HARBI1-like"/>
</dbReference>
<protein>
    <recommendedName>
        <fullName evidence="13">DDE Tnp4 domain-containing protein</fullName>
    </recommendedName>
</protein>
<accession>A0A803MWZ2</accession>
<dbReference type="GO" id="GO:0046872">
    <property type="term" value="F:metal ion binding"/>
    <property type="evidence" value="ECO:0007669"/>
    <property type="project" value="UniProtKB-KW"/>
</dbReference>
<keyword evidence="5" id="KW-0479">Metal-binding</keyword>
<dbReference type="AlphaFoldDB" id="A0A803MWZ2"/>
<reference evidence="11" key="1">
    <citation type="journal article" date="2017" name="Nature">
        <title>The genome of Chenopodium quinoa.</title>
        <authorList>
            <person name="Jarvis D.E."/>
            <person name="Ho Y.S."/>
            <person name="Lightfoot D.J."/>
            <person name="Schmoeckel S.M."/>
            <person name="Li B."/>
            <person name="Borm T.J.A."/>
            <person name="Ohyanagi H."/>
            <person name="Mineta K."/>
            <person name="Michell C.T."/>
            <person name="Saber N."/>
            <person name="Kharbatia N.M."/>
            <person name="Rupper R.R."/>
            <person name="Sharp A.R."/>
            <person name="Dally N."/>
            <person name="Boughton B.A."/>
            <person name="Woo Y.H."/>
            <person name="Gao G."/>
            <person name="Schijlen E.G.W.M."/>
            <person name="Guo X."/>
            <person name="Momin A.A."/>
            <person name="Negrao S."/>
            <person name="Al-Babili S."/>
            <person name="Gehring C."/>
            <person name="Roessner U."/>
            <person name="Jung C."/>
            <person name="Murphy K."/>
            <person name="Arold S.T."/>
            <person name="Gojobori T."/>
            <person name="van der Linden C.G."/>
            <person name="van Loo E.N."/>
            <person name="Jellen E.N."/>
            <person name="Maughan P.J."/>
            <person name="Tester M."/>
        </authorList>
    </citation>
    <scope>NUCLEOTIDE SEQUENCE [LARGE SCALE GENOMIC DNA]</scope>
    <source>
        <strain evidence="11">cv. PI 614886</strain>
    </source>
</reference>
<feature type="region of interest" description="Disordered" evidence="8">
    <location>
        <begin position="293"/>
        <end position="328"/>
    </location>
</feature>
<evidence type="ECO:0000256" key="4">
    <source>
        <dbReference type="ARBA" id="ARBA00022722"/>
    </source>
</evidence>
<dbReference type="EnsemblPlants" id="AUR62036722-RA">
    <property type="protein sequence ID" value="AUR62036722-RA:cds"/>
    <property type="gene ID" value="AUR62036722"/>
</dbReference>
<dbReference type="GO" id="GO:0005634">
    <property type="term" value="C:nucleus"/>
    <property type="evidence" value="ECO:0007669"/>
    <property type="project" value="UniProtKB-SubCell"/>
</dbReference>
<evidence type="ECO:0000256" key="5">
    <source>
        <dbReference type="ARBA" id="ARBA00022723"/>
    </source>
</evidence>
<comment type="cofactor">
    <cofactor evidence="1">
        <name>a divalent metal cation</name>
        <dbReference type="ChEBI" id="CHEBI:60240"/>
    </cofactor>
</comment>
<dbReference type="InterPro" id="IPR027806">
    <property type="entry name" value="HARBI1_dom"/>
</dbReference>
<feature type="compositionally biased region" description="Polar residues" evidence="8">
    <location>
        <begin position="303"/>
        <end position="327"/>
    </location>
</feature>
<proteinExistence type="inferred from homology"/>
<dbReference type="GO" id="GO:0016787">
    <property type="term" value="F:hydrolase activity"/>
    <property type="evidence" value="ECO:0007669"/>
    <property type="project" value="UniProtKB-KW"/>
</dbReference>
<dbReference type="GO" id="GO:0004518">
    <property type="term" value="F:nuclease activity"/>
    <property type="evidence" value="ECO:0007669"/>
    <property type="project" value="UniProtKB-KW"/>
</dbReference>
<name>A0A803MWZ2_CHEQI</name>
<sequence length="403" mass="45078">MYGLKPSYRMSIIEKVGIFVYVLAHGATNRLTQERFQHSGKTVSQVFKEVLYAMDGISRDILIPRDPNFKEVPRQLENDARYLPYFKDCIGAMDGTHISIIVPEEDQLRYRGRKGIPTTNVLAVCDVDLLFTCVLTGWEGSAHDSRIFLDTIGKYYVVDKSYPKRMGYLTPYPKTRRISVGDPAFRLVDKDPNFVPPEGVEDIETNVPQCVQESSTREMTIVRDNIDNSLGVQDTIPSPRHAATSFSAEIQIKAEKLGSIAEGVKEDDPDVEVLPDAPRILTKKGLRDVAKEHRAADQRKTYMPSSSAAGSFGTFHSSEMSSGTSPTVPLPPQARRVLDEWCPHALVYFGNPANNSELDKMKFWTYRAVVGAPEVSDRVPDPFIDIQRLLMLVTSSTSLLSLD</sequence>
<reference evidence="11" key="2">
    <citation type="submission" date="2021-03" db="UniProtKB">
        <authorList>
            <consortium name="EnsemblPlants"/>
        </authorList>
    </citation>
    <scope>IDENTIFICATION</scope>
</reference>
<evidence type="ECO:0000256" key="8">
    <source>
        <dbReference type="SAM" id="MobiDB-lite"/>
    </source>
</evidence>
<keyword evidence="4" id="KW-0540">Nuclease</keyword>
<dbReference type="InterPro" id="IPR058353">
    <property type="entry name" value="DUF8040"/>
</dbReference>